<dbReference type="AlphaFoldDB" id="A0A0C3BAX7"/>
<evidence type="ECO:0000313" key="3">
    <source>
        <dbReference type="Proteomes" id="UP000054166"/>
    </source>
</evidence>
<dbReference type="InterPro" id="IPR001932">
    <property type="entry name" value="PPM-type_phosphatase-like_dom"/>
</dbReference>
<evidence type="ECO:0000259" key="1">
    <source>
        <dbReference type="PROSITE" id="PS51746"/>
    </source>
</evidence>
<gene>
    <name evidence="2" type="ORF">PILCRDRAFT_444597</name>
</gene>
<dbReference type="InParanoid" id="A0A0C3BAX7"/>
<dbReference type="OrthoDB" id="19329at2759"/>
<name>A0A0C3BAX7_PILCF</name>
<dbReference type="InterPro" id="IPR036457">
    <property type="entry name" value="PPM-type-like_dom_sf"/>
</dbReference>
<organism evidence="2 3">
    <name type="scientific">Piloderma croceum (strain F 1598)</name>
    <dbReference type="NCBI Taxonomy" id="765440"/>
    <lineage>
        <taxon>Eukaryota</taxon>
        <taxon>Fungi</taxon>
        <taxon>Dikarya</taxon>
        <taxon>Basidiomycota</taxon>
        <taxon>Agaricomycotina</taxon>
        <taxon>Agaricomycetes</taxon>
        <taxon>Agaricomycetidae</taxon>
        <taxon>Atheliales</taxon>
        <taxon>Atheliaceae</taxon>
        <taxon>Piloderma</taxon>
    </lineage>
</organism>
<dbReference type="HOGENOM" id="CLU_1171008_0_0_1"/>
<reference evidence="3" key="2">
    <citation type="submission" date="2015-01" db="EMBL/GenBank/DDBJ databases">
        <title>Evolutionary Origins and Diversification of the Mycorrhizal Mutualists.</title>
        <authorList>
            <consortium name="DOE Joint Genome Institute"/>
            <consortium name="Mycorrhizal Genomics Consortium"/>
            <person name="Kohler A."/>
            <person name="Kuo A."/>
            <person name="Nagy L.G."/>
            <person name="Floudas D."/>
            <person name="Copeland A."/>
            <person name="Barry K.W."/>
            <person name="Cichocki N."/>
            <person name="Veneault-Fourrey C."/>
            <person name="LaButti K."/>
            <person name="Lindquist E.A."/>
            <person name="Lipzen A."/>
            <person name="Lundell T."/>
            <person name="Morin E."/>
            <person name="Murat C."/>
            <person name="Riley R."/>
            <person name="Ohm R."/>
            <person name="Sun H."/>
            <person name="Tunlid A."/>
            <person name="Henrissat B."/>
            <person name="Grigoriev I.V."/>
            <person name="Hibbett D.S."/>
            <person name="Martin F."/>
        </authorList>
    </citation>
    <scope>NUCLEOTIDE SEQUENCE [LARGE SCALE GENOMIC DNA]</scope>
    <source>
        <strain evidence="3">F 1598</strain>
    </source>
</reference>
<sequence length="237" mass="25781">MWLAGVGDSTVALSCTNADGTRSGKRLLDLHATTTPSEYFRVSMSHPAVEEDIFLRDRLLNSLSMTRAIGDFSFKFHRSYLTHLFSYLPSTASANYIPGVTKYSRTPPYVIATPSLSYVDLQPFRARNPILLLFTDGVDNLASGRFDAKAVPRKEDPSVIVGALLGDNVGSEMAGILGHGVESKWHGCDGNRAIEVLGNLLGGTDIERLSMTMDPAIISDADDAEFYIDDTSIIVCI</sequence>
<dbReference type="Pfam" id="PF00481">
    <property type="entry name" value="PP2C"/>
    <property type="match status" value="1"/>
</dbReference>
<reference evidence="2 3" key="1">
    <citation type="submission" date="2014-04" db="EMBL/GenBank/DDBJ databases">
        <authorList>
            <consortium name="DOE Joint Genome Institute"/>
            <person name="Kuo A."/>
            <person name="Tarkka M."/>
            <person name="Buscot F."/>
            <person name="Kohler A."/>
            <person name="Nagy L.G."/>
            <person name="Floudas D."/>
            <person name="Copeland A."/>
            <person name="Barry K.W."/>
            <person name="Cichocki N."/>
            <person name="Veneault-Fourrey C."/>
            <person name="LaButti K."/>
            <person name="Lindquist E.A."/>
            <person name="Lipzen A."/>
            <person name="Lundell T."/>
            <person name="Morin E."/>
            <person name="Murat C."/>
            <person name="Sun H."/>
            <person name="Tunlid A."/>
            <person name="Henrissat B."/>
            <person name="Grigoriev I.V."/>
            <person name="Hibbett D.S."/>
            <person name="Martin F."/>
            <person name="Nordberg H.P."/>
            <person name="Cantor M.N."/>
            <person name="Hua S.X."/>
        </authorList>
    </citation>
    <scope>NUCLEOTIDE SEQUENCE [LARGE SCALE GENOMIC DNA]</scope>
    <source>
        <strain evidence="2 3">F 1598</strain>
    </source>
</reference>
<dbReference type="Gene3D" id="3.60.40.10">
    <property type="entry name" value="PPM-type phosphatase domain"/>
    <property type="match status" value="1"/>
</dbReference>
<dbReference type="PROSITE" id="PS51746">
    <property type="entry name" value="PPM_2"/>
    <property type="match status" value="1"/>
</dbReference>
<dbReference type="EMBL" id="KN832991">
    <property type="protein sequence ID" value="KIM83453.1"/>
    <property type="molecule type" value="Genomic_DNA"/>
</dbReference>
<accession>A0A0C3BAX7</accession>
<feature type="domain" description="PPM-type phosphatase" evidence="1">
    <location>
        <begin position="1"/>
        <end position="164"/>
    </location>
</feature>
<dbReference type="SUPFAM" id="SSF81606">
    <property type="entry name" value="PP2C-like"/>
    <property type="match status" value="1"/>
</dbReference>
<dbReference type="STRING" id="765440.A0A0C3BAX7"/>
<dbReference type="Proteomes" id="UP000054166">
    <property type="component" value="Unassembled WGS sequence"/>
</dbReference>
<protein>
    <recommendedName>
        <fullName evidence="1">PPM-type phosphatase domain-containing protein</fullName>
    </recommendedName>
</protein>
<evidence type="ECO:0000313" key="2">
    <source>
        <dbReference type="EMBL" id="KIM83453.1"/>
    </source>
</evidence>
<proteinExistence type="predicted"/>
<keyword evidence="3" id="KW-1185">Reference proteome</keyword>